<dbReference type="EC" id="6.1.1.19" evidence="2"/>
<keyword evidence="6 9" id="KW-0648">Protein biosynthesis</keyword>
<evidence type="ECO:0000256" key="9">
    <source>
        <dbReference type="RuleBase" id="RU363038"/>
    </source>
</evidence>
<evidence type="ECO:0000313" key="12">
    <source>
        <dbReference type="Proteomes" id="UP000324629"/>
    </source>
</evidence>
<dbReference type="InterPro" id="IPR008909">
    <property type="entry name" value="DALR_anticod-bd"/>
</dbReference>
<comment type="catalytic activity">
    <reaction evidence="8">
        <text>tRNA(Arg) + L-arginine + ATP = L-arginyl-tRNA(Arg) + AMP + diphosphate</text>
        <dbReference type="Rhea" id="RHEA:20301"/>
        <dbReference type="Rhea" id="RHEA-COMP:9658"/>
        <dbReference type="Rhea" id="RHEA-COMP:9673"/>
        <dbReference type="ChEBI" id="CHEBI:30616"/>
        <dbReference type="ChEBI" id="CHEBI:32682"/>
        <dbReference type="ChEBI" id="CHEBI:33019"/>
        <dbReference type="ChEBI" id="CHEBI:78442"/>
        <dbReference type="ChEBI" id="CHEBI:78513"/>
        <dbReference type="ChEBI" id="CHEBI:456215"/>
        <dbReference type="EC" id="6.1.1.19"/>
    </reaction>
</comment>
<sequence length="211" mass="24329">KKFKTRSGDTIRLVDLLDEGLERSKTRLIEKGRDKDLTEIEFRTAQEAVAYGCIKYADLSHTRTNDYVFSFDKMLDDKGNTAVYLLYAYTRIRSIIRSAGYSSEQLAALSGCEPIVLDHPTEWNLAKALCRFPDVILRIQNDFLLHNLCDYLYDLSGIFTNFYDSCYCIERDRETGTVLRIHTSRLMLCEATAKIMKCGFDILGLRTVERM</sequence>
<name>A0A5J4ND76_9TREM</name>
<evidence type="ECO:0000256" key="4">
    <source>
        <dbReference type="ARBA" id="ARBA00022741"/>
    </source>
</evidence>
<proteinExistence type="inferred from homology"/>
<dbReference type="SUPFAM" id="SSF47323">
    <property type="entry name" value="Anticodon-binding domain of a subclass of class I aminoacyl-tRNA synthetases"/>
    <property type="match status" value="1"/>
</dbReference>
<dbReference type="GO" id="GO:0006420">
    <property type="term" value="P:arginyl-tRNA aminoacylation"/>
    <property type="evidence" value="ECO:0007669"/>
    <property type="project" value="InterPro"/>
</dbReference>
<feature type="non-terminal residue" evidence="11">
    <location>
        <position position="1"/>
    </location>
</feature>
<dbReference type="Gene3D" id="3.40.50.620">
    <property type="entry name" value="HUPs"/>
    <property type="match status" value="1"/>
</dbReference>
<evidence type="ECO:0000256" key="1">
    <source>
        <dbReference type="ARBA" id="ARBA00005594"/>
    </source>
</evidence>
<dbReference type="InterPro" id="IPR014729">
    <property type="entry name" value="Rossmann-like_a/b/a_fold"/>
</dbReference>
<dbReference type="FunFam" id="1.10.730.10:FF:000064">
    <property type="entry name" value="Probable arginine--tRNA ligase, cytoplasmic"/>
    <property type="match status" value="1"/>
</dbReference>
<dbReference type="GO" id="GO:0005524">
    <property type="term" value="F:ATP binding"/>
    <property type="evidence" value="ECO:0007669"/>
    <property type="project" value="UniProtKB-KW"/>
</dbReference>
<dbReference type="SUPFAM" id="SSF52374">
    <property type="entry name" value="Nucleotidylyl transferase"/>
    <property type="match status" value="1"/>
</dbReference>
<keyword evidence="5 9" id="KW-0067">ATP-binding</keyword>
<evidence type="ECO:0000313" key="11">
    <source>
        <dbReference type="EMBL" id="KAA3673168.1"/>
    </source>
</evidence>
<reference evidence="11 12" key="1">
    <citation type="journal article" date="2019" name="Gigascience">
        <title>Whole-genome sequence of the oriental lung fluke Paragonimus westermani.</title>
        <authorList>
            <person name="Oey H."/>
            <person name="Zakrzewski M."/>
            <person name="Narain K."/>
            <person name="Devi K.R."/>
            <person name="Agatsuma T."/>
            <person name="Nawaratna S."/>
            <person name="Gobert G.N."/>
            <person name="Jones M.K."/>
            <person name="Ragan M.A."/>
            <person name="McManus D.P."/>
            <person name="Krause L."/>
        </authorList>
    </citation>
    <scope>NUCLEOTIDE SEQUENCE [LARGE SCALE GENOMIC DNA]</scope>
    <source>
        <strain evidence="11 12">IND2009</strain>
    </source>
</reference>
<keyword evidence="7 9" id="KW-0030">Aminoacyl-tRNA synthetase</keyword>
<dbReference type="Proteomes" id="UP000324629">
    <property type="component" value="Unassembled WGS sequence"/>
</dbReference>
<evidence type="ECO:0000256" key="2">
    <source>
        <dbReference type="ARBA" id="ARBA00012837"/>
    </source>
</evidence>
<gene>
    <name evidence="11" type="ORF">DEA37_0006165</name>
</gene>
<dbReference type="GO" id="GO:0004814">
    <property type="term" value="F:arginine-tRNA ligase activity"/>
    <property type="evidence" value="ECO:0007669"/>
    <property type="project" value="UniProtKB-EC"/>
</dbReference>
<dbReference type="Pfam" id="PF05746">
    <property type="entry name" value="DALR_1"/>
    <property type="match status" value="1"/>
</dbReference>
<keyword evidence="4 9" id="KW-0547">Nucleotide-binding</keyword>
<evidence type="ECO:0000256" key="8">
    <source>
        <dbReference type="ARBA" id="ARBA00049339"/>
    </source>
</evidence>
<protein>
    <recommendedName>
        <fullName evidence="2">arginine--tRNA ligase</fullName>
        <ecNumber evidence="2">6.1.1.19</ecNumber>
    </recommendedName>
</protein>
<comment type="similarity">
    <text evidence="1 9">Belongs to the class-I aminoacyl-tRNA synthetase family.</text>
</comment>
<keyword evidence="3 9" id="KW-0436">Ligase</keyword>
<evidence type="ECO:0000256" key="7">
    <source>
        <dbReference type="ARBA" id="ARBA00023146"/>
    </source>
</evidence>
<dbReference type="InterPro" id="IPR035684">
    <property type="entry name" value="ArgRS_core"/>
</dbReference>
<accession>A0A5J4ND76</accession>
<evidence type="ECO:0000256" key="3">
    <source>
        <dbReference type="ARBA" id="ARBA00022598"/>
    </source>
</evidence>
<evidence type="ECO:0000256" key="6">
    <source>
        <dbReference type="ARBA" id="ARBA00022917"/>
    </source>
</evidence>
<feature type="domain" description="DALR anticodon binding" evidence="10">
    <location>
        <begin position="85"/>
        <end position="211"/>
    </location>
</feature>
<dbReference type="PANTHER" id="PTHR11956:SF5">
    <property type="entry name" value="ARGININE--TRNA LIGASE, CYTOPLASMIC"/>
    <property type="match status" value="1"/>
</dbReference>
<dbReference type="PANTHER" id="PTHR11956">
    <property type="entry name" value="ARGINYL-TRNA SYNTHETASE"/>
    <property type="match status" value="1"/>
</dbReference>
<dbReference type="Gene3D" id="1.10.730.10">
    <property type="entry name" value="Isoleucyl-tRNA Synthetase, Domain 1"/>
    <property type="match status" value="1"/>
</dbReference>
<comment type="caution">
    <text evidence="11">The sequence shown here is derived from an EMBL/GenBank/DDBJ whole genome shotgun (WGS) entry which is preliminary data.</text>
</comment>
<dbReference type="SMART" id="SM00836">
    <property type="entry name" value="DALR_1"/>
    <property type="match status" value="1"/>
</dbReference>
<dbReference type="InterPro" id="IPR001278">
    <property type="entry name" value="Arg-tRNA-ligase"/>
</dbReference>
<keyword evidence="12" id="KW-1185">Reference proteome</keyword>
<dbReference type="Pfam" id="PF00750">
    <property type="entry name" value="tRNA-synt_1d"/>
    <property type="match status" value="1"/>
</dbReference>
<organism evidence="11 12">
    <name type="scientific">Paragonimus westermani</name>
    <dbReference type="NCBI Taxonomy" id="34504"/>
    <lineage>
        <taxon>Eukaryota</taxon>
        <taxon>Metazoa</taxon>
        <taxon>Spiralia</taxon>
        <taxon>Lophotrochozoa</taxon>
        <taxon>Platyhelminthes</taxon>
        <taxon>Trematoda</taxon>
        <taxon>Digenea</taxon>
        <taxon>Plagiorchiida</taxon>
        <taxon>Troglotremata</taxon>
        <taxon>Troglotrematidae</taxon>
        <taxon>Paragonimus</taxon>
    </lineage>
</organism>
<evidence type="ECO:0000259" key="10">
    <source>
        <dbReference type="SMART" id="SM00836"/>
    </source>
</evidence>
<dbReference type="InterPro" id="IPR009080">
    <property type="entry name" value="tRNAsynth_Ia_anticodon-bd"/>
</dbReference>
<evidence type="ECO:0000256" key="5">
    <source>
        <dbReference type="ARBA" id="ARBA00022840"/>
    </source>
</evidence>
<dbReference type="EMBL" id="QNGE01004152">
    <property type="protein sequence ID" value="KAA3673168.1"/>
    <property type="molecule type" value="Genomic_DNA"/>
</dbReference>
<dbReference type="AlphaFoldDB" id="A0A5J4ND76"/>